<evidence type="ECO:0000256" key="3">
    <source>
        <dbReference type="ARBA" id="ARBA00012057"/>
    </source>
</evidence>
<evidence type="ECO:0000256" key="4">
    <source>
        <dbReference type="ARBA" id="ARBA00023229"/>
    </source>
</evidence>
<keyword evidence="5 8" id="KW-0413">Isomerase</keyword>
<dbReference type="InterPro" id="IPR000086">
    <property type="entry name" value="NUDIX_hydrolase_dom"/>
</dbReference>
<comment type="similarity">
    <text evidence="2">Belongs to the IPP isomerase type 1 family.</text>
</comment>
<dbReference type="PANTHER" id="PTHR10885:SF0">
    <property type="entry name" value="ISOPENTENYL-DIPHOSPHATE DELTA-ISOMERASE"/>
    <property type="match status" value="1"/>
</dbReference>
<evidence type="ECO:0000313" key="8">
    <source>
        <dbReference type="EMBL" id="BBA17363.1"/>
    </source>
</evidence>
<dbReference type="GO" id="GO:0050992">
    <property type="term" value="P:dimethylallyl diphosphate biosynthetic process"/>
    <property type="evidence" value="ECO:0007669"/>
    <property type="project" value="UniProtKB-UniPathway"/>
</dbReference>
<dbReference type="AlphaFoldDB" id="A0A224AIY8"/>
<dbReference type="UniPathway" id="UPA00059">
    <property type="reaction ID" value="UER00104"/>
</dbReference>
<sequence length="184" mass="21849">MKEQSYEDLIPLIGIEGKIIGFEKKEKIHIKGLRHSAVSVFIFNLKNDLMLQKRSSKKYHSSLLWTNTCCSHPKKNESVLKAAHRCLIEEMGFDCFLEQKFSFTYHEFLSNGLIENELDHVFIGHYEKSPIINFKEVDNWKWISLNELIKNIYTYPTSYTIWLKIIIKNYLNQLEYIKNDSYCK</sequence>
<dbReference type="GO" id="GO:0005737">
    <property type="term" value="C:cytoplasm"/>
    <property type="evidence" value="ECO:0007669"/>
    <property type="project" value="TreeGrafter"/>
</dbReference>
<evidence type="ECO:0000256" key="5">
    <source>
        <dbReference type="ARBA" id="ARBA00023235"/>
    </source>
</evidence>
<dbReference type="OrthoDB" id="9809458at2"/>
<evidence type="ECO:0000256" key="2">
    <source>
        <dbReference type="ARBA" id="ARBA00007579"/>
    </source>
</evidence>
<dbReference type="SUPFAM" id="SSF55811">
    <property type="entry name" value="Nudix"/>
    <property type="match status" value="1"/>
</dbReference>
<organism evidence="8 9">
    <name type="scientific">Blattabacterium cuenoti STAT</name>
    <dbReference type="NCBI Taxonomy" id="1457030"/>
    <lineage>
        <taxon>Bacteria</taxon>
        <taxon>Pseudomonadati</taxon>
        <taxon>Bacteroidota</taxon>
        <taxon>Flavobacteriia</taxon>
        <taxon>Flavobacteriales</taxon>
        <taxon>Blattabacteriaceae</taxon>
        <taxon>Blattabacterium</taxon>
    </lineage>
</organism>
<comment type="pathway">
    <text evidence="1">Isoprenoid biosynthesis; dimethylallyl diphosphate biosynthesis; dimethylallyl diphosphate from isopentenyl diphosphate: step 1/1.</text>
</comment>
<keyword evidence="9" id="KW-1185">Reference proteome</keyword>
<dbReference type="PIRSF" id="PIRSF018427">
    <property type="entry name" value="Isopntndiph_ism"/>
    <property type="match status" value="1"/>
</dbReference>
<evidence type="ECO:0000256" key="1">
    <source>
        <dbReference type="ARBA" id="ARBA00004826"/>
    </source>
</evidence>
<evidence type="ECO:0000313" key="9">
    <source>
        <dbReference type="Proteomes" id="UP000263619"/>
    </source>
</evidence>
<dbReference type="Pfam" id="PF00293">
    <property type="entry name" value="NUDIX"/>
    <property type="match status" value="1"/>
</dbReference>
<dbReference type="RefSeq" id="WP_119305617.1">
    <property type="nucleotide sequence ID" value="NZ_AP014608.1"/>
</dbReference>
<dbReference type="InterPro" id="IPR015797">
    <property type="entry name" value="NUDIX_hydrolase-like_dom_sf"/>
</dbReference>
<reference evidence="8 9" key="1">
    <citation type="submission" date="2014-06" db="EMBL/GenBank/DDBJ databases">
        <title>Genome sequence of the intracellular symbiont Blattabacterium cuenoti, strain STAT from the wood feeding cockroach Salganea taiwanensis taiwanensis.</title>
        <authorList>
            <person name="Kinjo Y."/>
            <person name="Ohkuma M."/>
            <person name="Tokuda G."/>
        </authorList>
    </citation>
    <scope>NUCLEOTIDE SEQUENCE [LARGE SCALE GENOMIC DNA]</scope>
    <source>
        <strain evidence="8 9">STAT</strain>
    </source>
</reference>
<accession>A0A224AIY8</accession>
<dbReference type="InterPro" id="IPR011876">
    <property type="entry name" value="IsopentenylPP_isomerase_typ1"/>
</dbReference>
<dbReference type="EC" id="5.3.3.2" evidence="3"/>
<feature type="active site" evidence="6">
    <location>
        <position position="70"/>
    </location>
</feature>
<name>A0A224AIY8_9FLAO</name>
<dbReference type="Proteomes" id="UP000263619">
    <property type="component" value="Chromosome"/>
</dbReference>
<dbReference type="Gene3D" id="3.90.79.10">
    <property type="entry name" value="Nucleoside Triphosphate Pyrophosphohydrolase"/>
    <property type="match status" value="1"/>
</dbReference>
<dbReference type="GO" id="GO:0004452">
    <property type="term" value="F:isopentenyl-diphosphate delta-isomerase activity"/>
    <property type="evidence" value="ECO:0007669"/>
    <property type="project" value="UniProtKB-EC"/>
</dbReference>
<feature type="domain" description="Nudix hydrolase" evidence="7">
    <location>
        <begin position="33"/>
        <end position="165"/>
    </location>
</feature>
<feature type="active site" evidence="6">
    <location>
        <position position="117"/>
    </location>
</feature>
<dbReference type="EMBL" id="AP014608">
    <property type="protein sequence ID" value="BBA17363.1"/>
    <property type="molecule type" value="Genomic_DNA"/>
</dbReference>
<proteinExistence type="inferred from homology"/>
<keyword evidence="4" id="KW-0414">Isoprene biosynthesis</keyword>
<dbReference type="CDD" id="cd02885">
    <property type="entry name" value="NUDIX_IPP_Isomerase"/>
    <property type="match status" value="1"/>
</dbReference>
<dbReference type="PROSITE" id="PS51462">
    <property type="entry name" value="NUDIX"/>
    <property type="match status" value="1"/>
</dbReference>
<gene>
    <name evidence="8" type="primary">idi</name>
    <name evidence="8" type="ORF">STAT_447</name>
</gene>
<evidence type="ECO:0000256" key="6">
    <source>
        <dbReference type="PIRSR" id="PIRSR018427-1"/>
    </source>
</evidence>
<evidence type="ECO:0000259" key="7">
    <source>
        <dbReference type="PROSITE" id="PS51462"/>
    </source>
</evidence>
<protein>
    <recommendedName>
        <fullName evidence="3">isopentenyl-diphosphate Delta-isomerase</fullName>
        <ecNumber evidence="3">5.3.3.2</ecNumber>
    </recommendedName>
</protein>
<dbReference type="PANTHER" id="PTHR10885">
    <property type="entry name" value="ISOPENTENYL-DIPHOSPHATE DELTA-ISOMERASE"/>
    <property type="match status" value="1"/>
</dbReference>
<dbReference type="GO" id="GO:0009240">
    <property type="term" value="P:isopentenyl diphosphate biosynthetic process"/>
    <property type="evidence" value="ECO:0007669"/>
    <property type="project" value="TreeGrafter"/>
</dbReference>